<accession>A0A1X7VM05</accession>
<dbReference type="AlphaFoldDB" id="A0A1X7VM05"/>
<protein>
    <submittedName>
        <fullName evidence="1">Uncharacterized protein</fullName>
    </submittedName>
</protein>
<evidence type="ECO:0000313" key="1">
    <source>
        <dbReference type="EnsemblMetazoa" id="Aqu2.1.41416_001"/>
    </source>
</evidence>
<reference evidence="1" key="1">
    <citation type="submission" date="2017-05" db="UniProtKB">
        <authorList>
            <consortium name="EnsemblMetazoa"/>
        </authorList>
    </citation>
    <scope>IDENTIFICATION</scope>
</reference>
<dbReference type="EnsemblMetazoa" id="Aqu2.1.41416_001">
    <property type="protein sequence ID" value="Aqu2.1.41416_001"/>
    <property type="gene ID" value="Aqu2.1.41416"/>
</dbReference>
<organism evidence="1">
    <name type="scientific">Amphimedon queenslandica</name>
    <name type="common">Sponge</name>
    <dbReference type="NCBI Taxonomy" id="400682"/>
    <lineage>
        <taxon>Eukaryota</taxon>
        <taxon>Metazoa</taxon>
        <taxon>Porifera</taxon>
        <taxon>Demospongiae</taxon>
        <taxon>Heteroscleromorpha</taxon>
        <taxon>Haplosclerida</taxon>
        <taxon>Niphatidae</taxon>
        <taxon>Amphimedon</taxon>
    </lineage>
</organism>
<proteinExistence type="predicted"/>
<dbReference type="InParanoid" id="A0A1X7VM05"/>
<name>A0A1X7VM05_AMPQE</name>
<sequence length="55" mass="6521">MVGSRETERGKRKRKRRERVNDCSTLMNRDCTINNDKAITILKLTIITYCNPFPY</sequence>